<protein>
    <submittedName>
        <fullName evidence="1">Uncharacterized protein</fullName>
    </submittedName>
</protein>
<reference evidence="1 2" key="1">
    <citation type="submission" date="2015-10" db="EMBL/GenBank/DDBJ databases">
        <title>Genome analyses suggest a sexual origin of heterokaryosis in a supposedly ancient asexual fungus.</title>
        <authorList>
            <person name="Ropars J."/>
            <person name="Sedzielewska K."/>
            <person name="Noel J."/>
            <person name="Charron P."/>
            <person name="Farinelli L."/>
            <person name="Marton T."/>
            <person name="Kruger M."/>
            <person name="Pelin A."/>
            <person name="Brachmann A."/>
            <person name="Corradi N."/>
        </authorList>
    </citation>
    <scope>NUCLEOTIDE SEQUENCE [LARGE SCALE GENOMIC DNA]</scope>
    <source>
        <strain evidence="1 2">A4</strain>
    </source>
</reference>
<name>A0A2I1HV47_9GLOM</name>
<dbReference type="EMBL" id="LLXI01007879">
    <property type="protein sequence ID" value="PKY62737.1"/>
    <property type="molecule type" value="Genomic_DNA"/>
</dbReference>
<dbReference type="Proteomes" id="UP000234323">
    <property type="component" value="Unassembled WGS sequence"/>
</dbReference>
<comment type="caution">
    <text evidence="1">The sequence shown here is derived from an EMBL/GenBank/DDBJ whole genome shotgun (WGS) entry which is preliminary data.</text>
</comment>
<evidence type="ECO:0000313" key="1">
    <source>
        <dbReference type="EMBL" id="PKY62737.1"/>
    </source>
</evidence>
<organism evidence="1 2">
    <name type="scientific">Rhizophagus irregularis</name>
    <dbReference type="NCBI Taxonomy" id="588596"/>
    <lineage>
        <taxon>Eukaryota</taxon>
        <taxon>Fungi</taxon>
        <taxon>Fungi incertae sedis</taxon>
        <taxon>Mucoromycota</taxon>
        <taxon>Glomeromycotina</taxon>
        <taxon>Glomeromycetes</taxon>
        <taxon>Glomerales</taxon>
        <taxon>Glomeraceae</taxon>
        <taxon>Rhizophagus</taxon>
    </lineage>
</organism>
<gene>
    <name evidence="1" type="ORF">RhiirA4_489780</name>
</gene>
<dbReference type="VEuPathDB" id="FungiDB:RhiirA1_469010"/>
<feature type="non-terminal residue" evidence="1">
    <location>
        <position position="286"/>
    </location>
</feature>
<evidence type="ECO:0000313" key="2">
    <source>
        <dbReference type="Proteomes" id="UP000234323"/>
    </source>
</evidence>
<keyword evidence="2" id="KW-1185">Reference proteome</keyword>
<accession>A0A2I1HV47</accession>
<dbReference type="VEuPathDB" id="FungiDB:RhiirFUN_003230"/>
<proteinExistence type="predicted"/>
<sequence length="286" mass="33786">MWVTKYQIGCEAFRELSNIVKHPDFNPNDVPLSLSTIKQHRNGLPLITFNGYNVNICDYNTPSTSKSFRQAFIFPLKSILFRILSNEQLRKQMYFGPGIYSDDKRELWHGDIWHKSPLFGSTCIQINNVKYNLGEFVEWHGSNSNTETSVYYGRIVGFIIHDKSKQPLVKVEQIINFDSLPRSLKSRQRKNQSHIGMLWMTDKSIIIEPTIIESKIRVWLTDINQPDRYEYFIEEIVYIANGIWTIRSINLRHRHPIEYIQIQDSPRELPIYKFFLDIYIDKFGPF</sequence>
<dbReference type="AlphaFoldDB" id="A0A2I1HV47"/>